<dbReference type="InterPro" id="IPR017900">
    <property type="entry name" value="4Fe4S_Fe_S_CS"/>
</dbReference>
<dbReference type="GO" id="GO:0046872">
    <property type="term" value="F:metal ion binding"/>
    <property type="evidence" value="ECO:0007669"/>
    <property type="project" value="UniProtKB-KW"/>
</dbReference>
<organism evidence="6 7">
    <name type="scientific">candidate division WOR-3 bacterium</name>
    <dbReference type="NCBI Taxonomy" id="2052148"/>
    <lineage>
        <taxon>Bacteria</taxon>
        <taxon>Bacteria division WOR-3</taxon>
    </lineage>
</organism>
<reference evidence="6" key="1">
    <citation type="submission" date="2019-11" db="EMBL/GenBank/DDBJ databases">
        <title>Microbial mats filling the niche in hypersaline microbial mats.</title>
        <authorList>
            <person name="Wong H.L."/>
            <person name="Macleod F.I."/>
            <person name="White R.A. III"/>
            <person name="Burns B.P."/>
        </authorList>
    </citation>
    <scope>NUCLEOTIDE SEQUENCE</scope>
    <source>
        <strain evidence="6">Bin_327</strain>
    </source>
</reference>
<evidence type="ECO:0000313" key="6">
    <source>
        <dbReference type="EMBL" id="MBD3364236.1"/>
    </source>
</evidence>
<feature type="domain" description="4Fe-4S ferredoxin-type" evidence="5">
    <location>
        <begin position="90"/>
        <end position="120"/>
    </location>
</feature>
<name>A0A9D5KAG0_UNCW3</name>
<dbReference type="Pfam" id="PF12838">
    <property type="entry name" value="Fer4_7"/>
    <property type="match status" value="1"/>
</dbReference>
<dbReference type="GO" id="GO:0016020">
    <property type="term" value="C:membrane"/>
    <property type="evidence" value="ECO:0007669"/>
    <property type="project" value="InterPro"/>
</dbReference>
<accession>A0A9D5KAG0</accession>
<proteinExistence type="predicted"/>
<evidence type="ECO:0000256" key="2">
    <source>
        <dbReference type="ARBA" id="ARBA00022723"/>
    </source>
</evidence>
<dbReference type="InterPro" id="IPR017896">
    <property type="entry name" value="4Fe4S_Fe-S-bd"/>
</dbReference>
<dbReference type="EMBL" id="WJKJ01000106">
    <property type="protein sequence ID" value="MBD3364236.1"/>
    <property type="molecule type" value="Genomic_DNA"/>
</dbReference>
<evidence type="ECO:0000256" key="1">
    <source>
        <dbReference type="ARBA" id="ARBA00022485"/>
    </source>
</evidence>
<evidence type="ECO:0000256" key="3">
    <source>
        <dbReference type="ARBA" id="ARBA00023004"/>
    </source>
</evidence>
<sequence>MVPTNWEDRRSKARRKKMKWPKIRELGEALRSLFSSPYTSKFPKKASLPPPRFRGTIVFDETKCIGCGACVEVCPAKARALEDDVEKGIRHVVYLKDMCIYCGQCVAYCPCPGAIRHTLDYDLSFTDKEGYKDSIDKELVFCELCEAVITTKDHLNWIARRVGELAYANPTLILARQQELSTVELGPTGEGTEPYRSGHQRLLCPDCRRKVWLNEIWGY</sequence>
<keyword evidence="1" id="KW-0004">4Fe-4S</keyword>
<protein>
    <submittedName>
        <fullName evidence="6">4Fe-4S dicluster domain-containing protein</fullName>
    </submittedName>
</protein>
<dbReference type="Gene3D" id="3.30.70.20">
    <property type="match status" value="2"/>
</dbReference>
<dbReference type="PANTHER" id="PTHR10849">
    <property type="entry name" value="NADH DEHYDROGENASE UBIQUINONE IRON-SULFUR PROTEIN 8, MITOCHONDRIAL"/>
    <property type="match status" value="1"/>
</dbReference>
<evidence type="ECO:0000256" key="4">
    <source>
        <dbReference type="ARBA" id="ARBA00023014"/>
    </source>
</evidence>
<evidence type="ECO:0000313" key="7">
    <source>
        <dbReference type="Proteomes" id="UP000630660"/>
    </source>
</evidence>
<comment type="caution">
    <text evidence="6">The sequence shown here is derived from an EMBL/GenBank/DDBJ whole genome shotgun (WGS) entry which is preliminary data.</text>
</comment>
<dbReference type="AlphaFoldDB" id="A0A9D5KAG0"/>
<keyword evidence="4" id="KW-0411">Iron-sulfur</keyword>
<dbReference type="GO" id="GO:0051539">
    <property type="term" value="F:4 iron, 4 sulfur cluster binding"/>
    <property type="evidence" value="ECO:0007669"/>
    <property type="project" value="UniProtKB-KW"/>
</dbReference>
<feature type="domain" description="4Fe-4S ferredoxin-type" evidence="5">
    <location>
        <begin position="55"/>
        <end position="84"/>
    </location>
</feature>
<evidence type="ECO:0000259" key="5">
    <source>
        <dbReference type="PROSITE" id="PS51379"/>
    </source>
</evidence>
<keyword evidence="2" id="KW-0479">Metal-binding</keyword>
<dbReference type="SUPFAM" id="SSF54862">
    <property type="entry name" value="4Fe-4S ferredoxins"/>
    <property type="match status" value="1"/>
</dbReference>
<dbReference type="InterPro" id="IPR010226">
    <property type="entry name" value="NADH_quinone_OxRdtase_chainI"/>
</dbReference>
<keyword evidence="3" id="KW-0408">Iron</keyword>
<gene>
    <name evidence="6" type="ORF">GF359_03380</name>
</gene>
<dbReference type="PROSITE" id="PS00198">
    <property type="entry name" value="4FE4S_FER_1"/>
    <property type="match status" value="2"/>
</dbReference>
<dbReference type="Proteomes" id="UP000630660">
    <property type="component" value="Unassembled WGS sequence"/>
</dbReference>
<dbReference type="PROSITE" id="PS51379">
    <property type="entry name" value="4FE4S_FER_2"/>
    <property type="match status" value="2"/>
</dbReference>
<dbReference type="GO" id="GO:0016651">
    <property type="term" value="F:oxidoreductase activity, acting on NAD(P)H"/>
    <property type="evidence" value="ECO:0007669"/>
    <property type="project" value="InterPro"/>
</dbReference>